<accession>A0AAW3JSN0</accession>
<keyword evidence="3" id="KW-1185">Reference proteome</keyword>
<sequence>MKFMKKAVKVIMSLVVALSIMLVPQYGCAKTKSTIIHLSEKNVFCNSEITRTSASGTTGNDGWIKVKVTSTYICAVNGKQKKPVTSSKLSYSSIAQVGFKAVNNGISLSVSSSHYASYAGSTGTGHTAVAY</sequence>
<keyword evidence="1" id="KW-0732">Signal</keyword>
<evidence type="ECO:0000256" key="1">
    <source>
        <dbReference type="SAM" id="SignalP"/>
    </source>
</evidence>
<feature type="chain" id="PRO_5043744445" evidence="1">
    <location>
        <begin position="30"/>
        <end position="131"/>
    </location>
</feature>
<feature type="signal peptide" evidence="1">
    <location>
        <begin position="1"/>
        <end position="29"/>
    </location>
</feature>
<evidence type="ECO:0000313" key="3">
    <source>
        <dbReference type="Proteomes" id="UP000050833"/>
    </source>
</evidence>
<organism evidence="2 3">
    <name type="scientific">Butyribacter intestini</name>
    <dbReference type="NCBI Taxonomy" id="1703332"/>
    <lineage>
        <taxon>Bacteria</taxon>
        <taxon>Bacillati</taxon>
        <taxon>Bacillota</taxon>
        <taxon>Clostridia</taxon>
        <taxon>Lachnospirales</taxon>
        <taxon>Lachnospiraceae</taxon>
        <taxon>Butyribacter</taxon>
    </lineage>
</organism>
<evidence type="ECO:0000313" key="2">
    <source>
        <dbReference type="EMBL" id="KQC85786.1"/>
    </source>
</evidence>
<dbReference type="EMBL" id="LLKB01000001">
    <property type="protein sequence ID" value="KQC85786.1"/>
    <property type="molecule type" value="Genomic_DNA"/>
</dbReference>
<reference evidence="2 3" key="1">
    <citation type="submission" date="2015-10" db="EMBL/GenBank/DDBJ databases">
        <title>Butyribacter intestini gen. nov., sp. nov., a butyric acid-producing bacterium of the family Lachnospiraceae isolated from the human faeces.</title>
        <authorList>
            <person name="Zou Y."/>
            <person name="Xue W."/>
            <person name="Luo G."/>
            <person name="Lv M."/>
        </authorList>
    </citation>
    <scope>NUCLEOTIDE SEQUENCE [LARGE SCALE GENOMIC DNA]</scope>
    <source>
        <strain evidence="2 3">TF01-11</strain>
    </source>
</reference>
<dbReference type="AlphaFoldDB" id="A0AAW3JSN0"/>
<comment type="caution">
    <text evidence="2">The sequence shown here is derived from an EMBL/GenBank/DDBJ whole genome shotgun (WGS) entry which is preliminary data.</text>
</comment>
<dbReference type="Proteomes" id="UP000050833">
    <property type="component" value="Unassembled WGS sequence"/>
</dbReference>
<protein>
    <submittedName>
        <fullName evidence="2">Uncharacterized protein</fullName>
    </submittedName>
</protein>
<name>A0AAW3JSN0_9FIRM</name>
<gene>
    <name evidence="2" type="ORF">APZ18_00850</name>
</gene>
<proteinExistence type="predicted"/>